<dbReference type="OrthoDB" id="9796039at2"/>
<feature type="domain" description="DinB-like" evidence="1">
    <location>
        <begin position="31"/>
        <end position="161"/>
    </location>
</feature>
<organism evidence="2 3">
    <name type="scientific">Melghirimyces algeriensis</name>
    <dbReference type="NCBI Taxonomy" id="910412"/>
    <lineage>
        <taxon>Bacteria</taxon>
        <taxon>Bacillati</taxon>
        <taxon>Bacillota</taxon>
        <taxon>Bacilli</taxon>
        <taxon>Bacillales</taxon>
        <taxon>Thermoactinomycetaceae</taxon>
        <taxon>Melghirimyces</taxon>
    </lineage>
</organism>
<dbReference type="EMBL" id="FXTI01000004">
    <property type="protein sequence ID" value="SMO59324.1"/>
    <property type="molecule type" value="Genomic_DNA"/>
</dbReference>
<dbReference type="Proteomes" id="UP000315636">
    <property type="component" value="Unassembled WGS sequence"/>
</dbReference>
<dbReference type="InterPro" id="IPR024775">
    <property type="entry name" value="DinB-like"/>
</dbReference>
<proteinExistence type="predicted"/>
<name>A0A521CIR7_9BACL</name>
<dbReference type="AlphaFoldDB" id="A0A521CIR7"/>
<evidence type="ECO:0000313" key="2">
    <source>
        <dbReference type="EMBL" id="SMO59324.1"/>
    </source>
</evidence>
<dbReference type="SUPFAM" id="SSF109854">
    <property type="entry name" value="DinB/YfiT-like putative metalloenzymes"/>
    <property type="match status" value="1"/>
</dbReference>
<evidence type="ECO:0000313" key="3">
    <source>
        <dbReference type="Proteomes" id="UP000315636"/>
    </source>
</evidence>
<evidence type="ECO:0000259" key="1">
    <source>
        <dbReference type="Pfam" id="PF12867"/>
    </source>
</evidence>
<dbReference type="NCBIfam" id="NF009807">
    <property type="entry name" value="PRK13291.1"/>
    <property type="match status" value="1"/>
</dbReference>
<dbReference type="Pfam" id="PF12867">
    <property type="entry name" value="DinB_2"/>
    <property type="match status" value="1"/>
</dbReference>
<protein>
    <submittedName>
        <fullName evidence="2">DinB superfamily protein</fullName>
    </submittedName>
</protein>
<dbReference type="RefSeq" id="WP_142505102.1">
    <property type="nucleotide sequence ID" value="NZ_FXTI01000004.1"/>
</dbReference>
<dbReference type="Gene3D" id="1.20.120.450">
    <property type="entry name" value="dinb family like domain"/>
    <property type="match status" value="1"/>
</dbReference>
<accession>A0A521CIR7</accession>
<dbReference type="InterPro" id="IPR034660">
    <property type="entry name" value="DinB/YfiT-like"/>
</dbReference>
<gene>
    <name evidence="2" type="ORF">SAMN06264849_10412</name>
</gene>
<keyword evidence="3" id="KW-1185">Reference proteome</keyword>
<reference evidence="2 3" key="1">
    <citation type="submission" date="2017-05" db="EMBL/GenBank/DDBJ databases">
        <authorList>
            <person name="Varghese N."/>
            <person name="Submissions S."/>
        </authorList>
    </citation>
    <scope>NUCLEOTIDE SEQUENCE [LARGE SCALE GENOMIC DNA]</scope>
    <source>
        <strain evidence="2 3">DSM 45474</strain>
    </source>
</reference>
<sequence>MEALRYPIGRFDVSRQKESTEWHIWMLGVIPDLLRDAISGMTSEQLDTPYRSGGWTIRQIVHHFADSHMNGYARFKQALTEDQPTISPYNQDRWVELSSEIPMETSLDLLDSLHQCWVNLLHTMRPEHFQKGYVHPEEGFLSLDTALRLYSWHGRHHLAQITSFRERMNI</sequence>